<protein>
    <recommendedName>
        <fullName evidence="1">DUF7344 domain-containing protein</fullName>
    </recommendedName>
</protein>
<dbReference type="OrthoDB" id="247722at2157"/>
<dbReference type="Gene3D" id="1.10.10.10">
    <property type="entry name" value="Winged helix-like DNA-binding domain superfamily/Winged helix DNA-binding domain"/>
    <property type="match status" value="1"/>
</dbReference>
<reference evidence="3" key="1">
    <citation type="submission" date="2016-10" db="EMBL/GenBank/DDBJ databases">
        <authorList>
            <person name="Varghese N."/>
            <person name="Submissions S."/>
        </authorList>
    </citation>
    <scope>NUCLEOTIDE SEQUENCE [LARGE SCALE GENOMIC DNA]</scope>
    <source>
        <strain evidence="3">CGMCC 1.8711</strain>
    </source>
</reference>
<dbReference type="Pfam" id="PF24035">
    <property type="entry name" value="DUF7344"/>
    <property type="match status" value="1"/>
</dbReference>
<evidence type="ECO:0000259" key="1">
    <source>
        <dbReference type="Pfam" id="PF24035"/>
    </source>
</evidence>
<dbReference type="Proteomes" id="UP000243250">
    <property type="component" value="Unassembled WGS sequence"/>
</dbReference>
<dbReference type="InterPro" id="IPR036390">
    <property type="entry name" value="WH_DNA-bd_sf"/>
</dbReference>
<accession>A0A1I6HDN0</accession>
<dbReference type="RefSeq" id="WP_089880348.1">
    <property type="nucleotide sequence ID" value="NZ_FOYS01000003.1"/>
</dbReference>
<name>A0A1I6HDN0_9EURY</name>
<gene>
    <name evidence="2" type="ORF">SAMN04488124_2104</name>
</gene>
<sequence>MSELDDSDATYEQGVVDRGFAALSNAYRRRILVALLEAEQLRLDETTSLFTTGNSSNHRLQLVHAHLPKLDEAGIVQWDREEEVVRRGKAFTTFEPIVRLVGDA</sequence>
<evidence type="ECO:0000313" key="2">
    <source>
        <dbReference type="EMBL" id="SFR52559.1"/>
    </source>
</evidence>
<feature type="domain" description="DUF7344" evidence="1">
    <location>
        <begin position="20"/>
        <end position="86"/>
    </location>
</feature>
<organism evidence="2 3">
    <name type="scientific">Halogeometricum limi</name>
    <dbReference type="NCBI Taxonomy" id="555875"/>
    <lineage>
        <taxon>Archaea</taxon>
        <taxon>Methanobacteriati</taxon>
        <taxon>Methanobacteriota</taxon>
        <taxon>Stenosarchaea group</taxon>
        <taxon>Halobacteria</taxon>
        <taxon>Halobacteriales</taxon>
        <taxon>Haloferacaceae</taxon>
        <taxon>Halogeometricum</taxon>
    </lineage>
</organism>
<dbReference type="InterPro" id="IPR055768">
    <property type="entry name" value="DUF7344"/>
</dbReference>
<dbReference type="InterPro" id="IPR036388">
    <property type="entry name" value="WH-like_DNA-bd_sf"/>
</dbReference>
<dbReference type="SUPFAM" id="SSF46785">
    <property type="entry name" value="Winged helix' DNA-binding domain"/>
    <property type="match status" value="1"/>
</dbReference>
<proteinExistence type="predicted"/>
<dbReference type="EMBL" id="FOYS01000003">
    <property type="protein sequence ID" value="SFR52559.1"/>
    <property type="molecule type" value="Genomic_DNA"/>
</dbReference>
<dbReference type="AlphaFoldDB" id="A0A1I6HDN0"/>
<keyword evidence="3" id="KW-1185">Reference proteome</keyword>
<evidence type="ECO:0000313" key="3">
    <source>
        <dbReference type="Proteomes" id="UP000243250"/>
    </source>
</evidence>